<proteinExistence type="predicted"/>
<sequence length="124" mass="13996">VIYERLPEYCNHCYSIGHSVANCCKLHPQEKPVEKAVKVQVQKQYIPKQSTAPVIDLEKQAPIIDLEKQQHARHEEDIIRVDDAIPVMHVTESPNAEETPTDISAEKSVNNNANEILKETDVAT</sequence>
<organism evidence="2 3">
    <name type="scientific">Trifolium medium</name>
    <dbReference type="NCBI Taxonomy" id="97028"/>
    <lineage>
        <taxon>Eukaryota</taxon>
        <taxon>Viridiplantae</taxon>
        <taxon>Streptophyta</taxon>
        <taxon>Embryophyta</taxon>
        <taxon>Tracheophyta</taxon>
        <taxon>Spermatophyta</taxon>
        <taxon>Magnoliopsida</taxon>
        <taxon>eudicotyledons</taxon>
        <taxon>Gunneridae</taxon>
        <taxon>Pentapetalae</taxon>
        <taxon>rosids</taxon>
        <taxon>fabids</taxon>
        <taxon>Fabales</taxon>
        <taxon>Fabaceae</taxon>
        <taxon>Papilionoideae</taxon>
        <taxon>50 kb inversion clade</taxon>
        <taxon>NPAAA clade</taxon>
        <taxon>Hologalegina</taxon>
        <taxon>IRL clade</taxon>
        <taxon>Trifolieae</taxon>
        <taxon>Trifolium</taxon>
    </lineage>
</organism>
<accession>A0A392R7F2</accession>
<evidence type="ECO:0000313" key="2">
    <source>
        <dbReference type="EMBL" id="MCI32022.1"/>
    </source>
</evidence>
<evidence type="ECO:0000256" key="1">
    <source>
        <dbReference type="SAM" id="MobiDB-lite"/>
    </source>
</evidence>
<name>A0A392R7F2_9FABA</name>
<dbReference type="Proteomes" id="UP000265520">
    <property type="component" value="Unassembled WGS sequence"/>
</dbReference>
<protein>
    <recommendedName>
        <fullName evidence="4">NBS resistance protein</fullName>
    </recommendedName>
</protein>
<feature type="non-terminal residue" evidence="2">
    <location>
        <position position="1"/>
    </location>
</feature>
<comment type="caution">
    <text evidence="2">The sequence shown here is derived from an EMBL/GenBank/DDBJ whole genome shotgun (WGS) entry which is preliminary data.</text>
</comment>
<feature type="non-terminal residue" evidence="2">
    <location>
        <position position="124"/>
    </location>
</feature>
<dbReference type="AlphaFoldDB" id="A0A392R7F2"/>
<reference evidence="2 3" key="1">
    <citation type="journal article" date="2018" name="Front. Plant Sci.">
        <title>Red Clover (Trifolium pratense) and Zigzag Clover (T. medium) - A Picture of Genomic Similarities and Differences.</title>
        <authorList>
            <person name="Dluhosova J."/>
            <person name="Istvanek J."/>
            <person name="Nedelnik J."/>
            <person name="Repkova J."/>
        </authorList>
    </citation>
    <scope>NUCLEOTIDE SEQUENCE [LARGE SCALE GENOMIC DNA]</scope>
    <source>
        <strain evidence="3">cv. 10/8</strain>
        <tissue evidence="2">Leaf</tissue>
    </source>
</reference>
<evidence type="ECO:0008006" key="4">
    <source>
        <dbReference type="Google" id="ProtNLM"/>
    </source>
</evidence>
<feature type="region of interest" description="Disordered" evidence="1">
    <location>
        <begin position="91"/>
        <end position="124"/>
    </location>
</feature>
<keyword evidence="3" id="KW-1185">Reference proteome</keyword>
<dbReference type="EMBL" id="LXQA010192066">
    <property type="protein sequence ID" value="MCI32022.1"/>
    <property type="molecule type" value="Genomic_DNA"/>
</dbReference>
<evidence type="ECO:0000313" key="3">
    <source>
        <dbReference type="Proteomes" id="UP000265520"/>
    </source>
</evidence>
<feature type="compositionally biased region" description="Polar residues" evidence="1">
    <location>
        <begin position="92"/>
        <end position="114"/>
    </location>
</feature>